<gene>
    <name evidence="2" type="ORF">AYI68_g7194</name>
</gene>
<feature type="region of interest" description="Disordered" evidence="1">
    <location>
        <begin position="58"/>
        <end position="78"/>
    </location>
</feature>
<keyword evidence="3" id="KW-1185">Reference proteome</keyword>
<dbReference type="AlphaFoldDB" id="A0A1R0GPF1"/>
<reference evidence="2 3" key="1">
    <citation type="journal article" date="2016" name="Mol. Biol. Evol.">
        <title>Genome-Wide Survey of Gut Fungi (Harpellales) Reveals the First Horizontally Transferred Ubiquitin Gene from a Mosquito Host.</title>
        <authorList>
            <person name="Wang Y."/>
            <person name="White M.M."/>
            <person name="Kvist S."/>
            <person name="Moncalvo J.M."/>
        </authorList>
    </citation>
    <scope>NUCLEOTIDE SEQUENCE [LARGE SCALE GENOMIC DNA]</scope>
    <source>
        <strain evidence="2 3">ALG-7-W6</strain>
    </source>
</reference>
<accession>A0A1R0GPF1</accession>
<name>A0A1R0GPF1_9FUNG</name>
<evidence type="ECO:0000256" key="1">
    <source>
        <dbReference type="SAM" id="MobiDB-lite"/>
    </source>
</evidence>
<evidence type="ECO:0000313" key="3">
    <source>
        <dbReference type="Proteomes" id="UP000187455"/>
    </source>
</evidence>
<dbReference type="EMBL" id="LSSL01005598">
    <property type="protein sequence ID" value="OLY78750.1"/>
    <property type="molecule type" value="Genomic_DNA"/>
</dbReference>
<sequence>MYQDDIGVKVKILSDLISSDKAIFELIIMARLKGKSKKKMIESQKVINKLNKNHHELLGYGPEASTGKNIPQKDIENF</sequence>
<protein>
    <submittedName>
        <fullName evidence="2">Uncharacterized protein</fullName>
    </submittedName>
</protein>
<dbReference type="Proteomes" id="UP000187455">
    <property type="component" value="Unassembled WGS sequence"/>
</dbReference>
<comment type="caution">
    <text evidence="2">The sequence shown here is derived from an EMBL/GenBank/DDBJ whole genome shotgun (WGS) entry which is preliminary data.</text>
</comment>
<evidence type="ECO:0000313" key="2">
    <source>
        <dbReference type="EMBL" id="OLY78750.1"/>
    </source>
</evidence>
<organism evidence="2 3">
    <name type="scientific">Smittium mucronatum</name>
    <dbReference type="NCBI Taxonomy" id="133383"/>
    <lineage>
        <taxon>Eukaryota</taxon>
        <taxon>Fungi</taxon>
        <taxon>Fungi incertae sedis</taxon>
        <taxon>Zoopagomycota</taxon>
        <taxon>Kickxellomycotina</taxon>
        <taxon>Harpellomycetes</taxon>
        <taxon>Harpellales</taxon>
        <taxon>Legeriomycetaceae</taxon>
        <taxon>Smittium</taxon>
    </lineage>
</organism>
<proteinExistence type="predicted"/>